<dbReference type="AlphaFoldDB" id="A0A8J2VYG3"/>
<dbReference type="Proteomes" id="UP000789524">
    <property type="component" value="Unassembled WGS sequence"/>
</dbReference>
<sequence length="264" mass="29266">MSWWGVLHAPMIFKAIPEVSKMPDRLGVEGQTKSGSYSRGHSGRDRRRKSVERLRGWWGRRRQNRRQAKSMRASNSAAVTLALQPEVVDAGVTYAGILTKEQEAIDLQGLGIAGLRCRATRTCARILEVSGTTGGPKADALAEKLMEAPKDEALTVSRPQKSVVLQEYELDDSVTAEKVAAAVTRTGDYPPELVKAGKIVIARGLIGAALVRCPVVAAKRVMCAEKLWLPLFKDPIERELVGFNRTMIMGRRDEMEWHFQEQTI</sequence>
<dbReference type="EMBL" id="CAKASE010000049">
    <property type="protein sequence ID" value="CAG9563468.1"/>
    <property type="molecule type" value="Genomic_DNA"/>
</dbReference>
<dbReference type="OrthoDB" id="6924009at2759"/>
<organism evidence="2 3">
    <name type="scientific">Danaus chrysippus</name>
    <name type="common">African queen</name>
    <dbReference type="NCBI Taxonomy" id="151541"/>
    <lineage>
        <taxon>Eukaryota</taxon>
        <taxon>Metazoa</taxon>
        <taxon>Ecdysozoa</taxon>
        <taxon>Arthropoda</taxon>
        <taxon>Hexapoda</taxon>
        <taxon>Insecta</taxon>
        <taxon>Pterygota</taxon>
        <taxon>Neoptera</taxon>
        <taxon>Endopterygota</taxon>
        <taxon>Lepidoptera</taxon>
        <taxon>Glossata</taxon>
        <taxon>Ditrysia</taxon>
        <taxon>Papilionoidea</taxon>
        <taxon>Nymphalidae</taxon>
        <taxon>Danainae</taxon>
        <taxon>Danaini</taxon>
        <taxon>Danaina</taxon>
        <taxon>Danaus</taxon>
        <taxon>Anosia</taxon>
    </lineage>
</organism>
<evidence type="ECO:0000256" key="1">
    <source>
        <dbReference type="SAM" id="MobiDB-lite"/>
    </source>
</evidence>
<gene>
    <name evidence="2" type="ORF">DCHRY22_LOCUS4604</name>
</gene>
<evidence type="ECO:0000313" key="2">
    <source>
        <dbReference type="EMBL" id="CAG9563468.1"/>
    </source>
</evidence>
<name>A0A8J2VYG3_9NEOP</name>
<protein>
    <submittedName>
        <fullName evidence="2">(African queen) hypothetical protein</fullName>
    </submittedName>
</protein>
<keyword evidence="3" id="KW-1185">Reference proteome</keyword>
<feature type="region of interest" description="Disordered" evidence="1">
    <location>
        <begin position="24"/>
        <end position="50"/>
    </location>
</feature>
<comment type="caution">
    <text evidence="2">The sequence shown here is derived from an EMBL/GenBank/DDBJ whole genome shotgun (WGS) entry which is preliminary data.</text>
</comment>
<accession>A0A8J2VYG3</accession>
<evidence type="ECO:0000313" key="3">
    <source>
        <dbReference type="Proteomes" id="UP000789524"/>
    </source>
</evidence>
<reference evidence="2" key="1">
    <citation type="submission" date="2021-09" db="EMBL/GenBank/DDBJ databases">
        <authorList>
            <person name="Martin H S."/>
        </authorList>
    </citation>
    <scope>NUCLEOTIDE SEQUENCE</scope>
</reference>
<proteinExistence type="predicted"/>